<proteinExistence type="predicted"/>
<organism evidence="1 2">
    <name type="scientific">Acidithiobacillus thiooxidans</name>
    <name type="common">Thiobacillus thiooxidans</name>
    <dbReference type="NCBI Taxonomy" id="930"/>
    <lineage>
        <taxon>Bacteria</taxon>
        <taxon>Pseudomonadati</taxon>
        <taxon>Pseudomonadota</taxon>
        <taxon>Acidithiobacillia</taxon>
        <taxon>Acidithiobacillales</taxon>
        <taxon>Acidithiobacillaceae</taxon>
        <taxon>Acidithiobacillus</taxon>
    </lineage>
</organism>
<comment type="caution">
    <text evidence="1">The sequence shown here is derived from an EMBL/GenBank/DDBJ whole genome shotgun (WGS) entry which is preliminary data.</text>
</comment>
<evidence type="ECO:0000313" key="2">
    <source>
        <dbReference type="Proteomes" id="UP000094893"/>
    </source>
</evidence>
<sequence>MQLQRVNQRLRLRFSNYWLSERDGKILVRYISPMACPRCGTAETLAEVLTVEEAVRFLQSREILV</sequence>
<evidence type="ECO:0000313" key="1">
    <source>
        <dbReference type="EMBL" id="OCX68226.1"/>
    </source>
</evidence>
<name>A0A1C2INE4_ACITH</name>
<dbReference type="EMBL" id="LWSA01000307">
    <property type="protein sequence ID" value="OCX68226.1"/>
    <property type="molecule type" value="Genomic_DNA"/>
</dbReference>
<accession>A0A1C2INE4</accession>
<gene>
    <name evidence="1" type="ORF">A6P07_18555</name>
</gene>
<reference evidence="1 2" key="1">
    <citation type="journal article" date="2016" name="Int. J. Mol. Sci.">
        <title>Comparative genomics of the extreme acidophile Acidithiobacillus thiooxidans reveals intraspecific divergence and niche adaptation.</title>
        <authorList>
            <person name="Zhang X."/>
            <person name="Feng X."/>
            <person name="Tao J."/>
            <person name="Ma L."/>
            <person name="Xiao Y."/>
            <person name="Liang Y."/>
            <person name="Liu X."/>
            <person name="Yin H."/>
        </authorList>
    </citation>
    <scope>NUCLEOTIDE SEQUENCE [LARGE SCALE GENOMIC DNA]</scope>
    <source>
        <strain evidence="1 2">A02</strain>
    </source>
</reference>
<dbReference type="AlphaFoldDB" id="A0A1C2INE4"/>
<protein>
    <submittedName>
        <fullName evidence="1">Uncharacterized protein</fullName>
    </submittedName>
</protein>
<dbReference type="Proteomes" id="UP000094893">
    <property type="component" value="Unassembled WGS sequence"/>
</dbReference>